<dbReference type="AlphaFoldDB" id="A0AA47MQV7"/>
<sequence length="861" mass="94779">MIAVNLFSKLGWELGLYRISTKEAQVLLFSSCFSEAPRRHNKGPPRCRSQVSSHCRRVEPRLRSAPVVNKLCPVSCLKPAPRPHTSRPQAQHRPGATPWLMHFLLGTLHRSLPEPPPSAPPRPPGFGQQHLRFVSEGPGGLGVGDWGLGSACVSVFVEVSQEQENIRHTGRTWGTYRLNAKIWGTYRLNAKIWGPYQLNAKTYRLNTVSGAQSERVHLKSHTTVTENPRLGSSSSSQQSESFLALMRPDFVWSMSTAGLTAQEICLPTESPFLRASYCHSMARSKPSWSNPHELEKLLYFSMESQHMDPSFPSYQQLPSTLSVEKKKHSPCTQRLHQKKPRPTLPSLSFNSEPSTPSPAEDDQVVPSFQRLSMHERSSPPQTPGRCSKPLPPLPTRPDPCAEQDTDKEVEEFFTGTEDSRCLVPDQCSKPSPFRYGAPFRQSFRDCGKINYAYFEGPAVQPRPPQPHPQREPSREAAERQPQELPPPRQQDRAQRKLRRSQSGPAGSKPVLLRSSCRSRRPPAMDRVAVPPPVPPRPSKTVDYRRWSSEDPHGAYSDEDKPPKLPPRKHLPRDCSRTPSPKSLPMYINGVMPTTQSFAPDPKYVSLQRQNSEGSPCILPVIENGRQASNTHYFLMPLGRTSEQHSPSDDQYQQQGPTQGPEQGAVEPGPPAEGLAPRAGVMLQGGRLAPARMGGSPTDGAVVDVVQTLSVVVAVVRDGFAGPHALPGAVGQLGAVVGVLTVHVRLQMAEIRSVVNTSLRDRHVLVYDMKTRQLRAHAVELGGDVTEGLAYRAEGARGVQDVLQRAADVGVEEVDLGVVVGIVVLGDRLGDHVGRRSAAQLRRDVPGTASLPCGGLCRSEDK</sequence>
<dbReference type="Proteomes" id="UP001174136">
    <property type="component" value="Unassembled WGS sequence"/>
</dbReference>
<name>A0AA47MQV7_MERPO</name>
<gene>
    <name evidence="2" type="primary">Errfi1_0</name>
    <name evidence="2" type="ORF">N1851_016513</name>
</gene>
<dbReference type="GO" id="GO:0045616">
    <property type="term" value="P:regulation of keratinocyte differentiation"/>
    <property type="evidence" value="ECO:0007669"/>
    <property type="project" value="TreeGrafter"/>
</dbReference>
<keyword evidence="3" id="KW-1185">Reference proteome</keyword>
<reference evidence="2" key="1">
    <citation type="journal article" date="2023" name="Front. Mar. Sci.">
        <title>A new Merluccius polli reference genome to investigate the effects of global change in West African waters.</title>
        <authorList>
            <person name="Mateo J.L."/>
            <person name="Blanco-Fernandez C."/>
            <person name="Garcia-Vazquez E."/>
            <person name="Machado-Schiaffino G."/>
        </authorList>
    </citation>
    <scope>NUCLEOTIDE SEQUENCE</scope>
    <source>
        <strain evidence="2">C29</strain>
        <tissue evidence="2">Fin</tissue>
    </source>
</reference>
<dbReference type="InterPro" id="IPR052112">
    <property type="entry name" value="EGFR_SigReg_Kinase"/>
</dbReference>
<feature type="compositionally biased region" description="Basic and acidic residues" evidence="1">
    <location>
        <begin position="468"/>
        <end position="481"/>
    </location>
</feature>
<proteinExistence type="predicted"/>
<dbReference type="PANTHER" id="PTHR14254:SF5">
    <property type="entry name" value="ERBB RECEPTOR FEEDBACK INHIBITOR 1"/>
    <property type="match status" value="1"/>
</dbReference>
<comment type="caution">
    <text evidence="2">The sequence shown here is derived from an EMBL/GenBank/DDBJ whole genome shotgun (WGS) entry which is preliminary data.</text>
</comment>
<evidence type="ECO:0000313" key="2">
    <source>
        <dbReference type="EMBL" id="KAK0144912.1"/>
    </source>
</evidence>
<dbReference type="GO" id="GO:0042059">
    <property type="term" value="P:negative regulation of epidermal growth factor receptor signaling pathway"/>
    <property type="evidence" value="ECO:0007669"/>
    <property type="project" value="TreeGrafter"/>
</dbReference>
<protein>
    <submittedName>
        <fullName evidence="2">ERBB receptor feedback inhibitor 1</fullName>
    </submittedName>
</protein>
<feature type="region of interest" description="Disordered" evidence="1">
    <location>
        <begin position="454"/>
        <end position="584"/>
    </location>
</feature>
<feature type="compositionally biased region" description="Basic residues" evidence="1">
    <location>
        <begin position="325"/>
        <end position="341"/>
    </location>
</feature>
<feature type="region of interest" description="Disordered" evidence="1">
    <location>
        <begin position="639"/>
        <end position="676"/>
    </location>
</feature>
<dbReference type="EMBL" id="JAOPHQ010002931">
    <property type="protein sequence ID" value="KAK0144912.1"/>
    <property type="molecule type" value="Genomic_DNA"/>
</dbReference>
<feature type="region of interest" description="Disordered" evidence="1">
    <location>
        <begin position="322"/>
        <end position="405"/>
    </location>
</feature>
<evidence type="ECO:0000313" key="3">
    <source>
        <dbReference type="Proteomes" id="UP001174136"/>
    </source>
</evidence>
<feature type="compositionally biased region" description="Low complexity" evidence="1">
    <location>
        <begin position="650"/>
        <end position="663"/>
    </location>
</feature>
<feature type="compositionally biased region" description="Basic and acidic residues" evidence="1">
    <location>
        <begin position="539"/>
        <end position="562"/>
    </location>
</feature>
<feature type="compositionally biased region" description="Polar residues" evidence="1">
    <location>
        <begin position="345"/>
        <end position="354"/>
    </location>
</feature>
<accession>A0AA47MQV7</accession>
<evidence type="ECO:0000256" key="1">
    <source>
        <dbReference type="SAM" id="MobiDB-lite"/>
    </source>
</evidence>
<organism evidence="2 3">
    <name type="scientific">Merluccius polli</name>
    <name type="common">Benguela hake</name>
    <name type="synonym">Merluccius cadenati</name>
    <dbReference type="NCBI Taxonomy" id="89951"/>
    <lineage>
        <taxon>Eukaryota</taxon>
        <taxon>Metazoa</taxon>
        <taxon>Chordata</taxon>
        <taxon>Craniata</taxon>
        <taxon>Vertebrata</taxon>
        <taxon>Euteleostomi</taxon>
        <taxon>Actinopterygii</taxon>
        <taxon>Neopterygii</taxon>
        <taxon>Teleostei</taxon>
        <taxon>Neoteleostei</taxon>
        <taxon>Acanthomorphata</taxon>
        <taxon>Zeiogadaria</taxon>
        <taxon>Gadariae</taxon>
        <taxon>Gadiformes</taxon>
        <taxon>Gadoidei</taxon>
        <taxon>Merlucciidae</taxon>
        <taxon>Merluccius</taxon>
    </lineage>
</organism>
<dbReference type="PANTHER" id="PTHR14254">
    <property type="entry name" value="GENE 33 POLYPEPTIDE"/>
    <property type="match status" value="1"/>
</dbReference>